<dbReference type="EMBL" id="UINC01113466">
    <property type="protein sequence ID" value="SVC83092.1"/>
    <property type="molecule type" value="Genomic_DNA"/>
</dbReference>
<keyword evidence="2" id="KW-0472">Membrane</keyword>
<gene>
    <name evidence="3" type="ORF">METZ01_LOCUS335946</name>
</gene>
<feature type="coiled-coil region" evidence="1">
    <location>
        <begin position="54"/>
        <end position="141"/>
    </location>
</feature>
<proteinExistence type="predicted"/>
<feature type="transmembrane region" description="Helical" evidence="2">
    <location>
        <begin position="13"/>
        <end position="36"/>
    </location>
</feature>
<dbReference type="AlphaFoldDB" id="A0A382QEQ9"/>
<evidence type="ECO:0000313" key="3">
    <source>
        <dbReference type="EMBL" id="SVC83092.1"/>
    </source>
</evidence>
<accession>A0A382QEQ9</accession>
<sequence length="168" mass="19264">MARGDDDTGSLDMLLDTLCNTFGGIILIALLLALSVNDKSKELYDKTIKTDDNRSELLEQRNQLKNSLLDLKDEHAEEIVDVEDDMDKARREIADVKDEVDALTEDGSAAEDLAKRNKERLDKLKIEEEELEQNRLTSEEHIARLETILEHQQLSEELKKKPYRKVSL</sequence>
<organism evidence="3">
    <name type="scientific">marine metagenome</name>
    <dbReference type="NCBI Taxonomy" id="408172"/>
    <lineage>
        <taxon>unclassified sequences</taxon>
        <taxon>metagenomes</taxon>
        <taxon>ecological metagenomes</taxon>
    </lineage>
</organism>
<reference evidence="3" key="1">
    <citation type="submission" date="2018-05" db="EMBL/GenBank/DDBJ databases">
        <authorList>
            <person name="Lanie J.A."/>
            <person name="Ng W.-L."/>
            <person name="Kazmierczak K.M."/>
            <person name="Andrzejewski T.M."/>
            <person name="Davidsen T.M."/>
            <person name="Wayne K.J."/>
            <person name="Tettelin H."/>
            <person name="Glass J.I."/>
            <person name="Rusch D."/>
            <person name="Podicherti R."/>
            <person name="Tsui H.-C.T."/>
            <person name="Winkler M.E."/>
        </authorList>
    </citation>
    <scope>NUCLEOTIDE SEQUENCE</scope>
</reference>
<evidence type="ECO:0000256" key="1">
    <source>
        <dbReference type="SAM" id="Coils"/>
    </source>
</evidence>
<keyword evidence="1" id="KW-0175">Coiled coil</keyword>
<feature type="non-terminal residue" evidence="3">
    <location>
        <position position="168"/>
    </location>
</feature>
<keyword evidence="2" id="KW-1133">Transmembrane helix</keyword>
<evidence type="ECO:0000256" key="2">
    <source>
        <dbReference type="SAM" id="Phobius"/>
    </source>
</evidence>
<protein>
    <submittedName>
        <fullName evidence="3">Uncharacterized protein</fullName>
    </submittedName>
</protein>
<keyword evidence="2" id="KW-0812">Transmembrane</keyword>
<name>A0A382QEQ9_9ZZZZ</name>